<dbReference type="EMBL" id="CP037923">
    <property type="protein sequence ID" value="QCC32626.1"/>
    <property type="molecule type" value="Genomic_DNA"/>
</dbReference>
<protein>
    <submittedName>
        <fullName evidence="1">General secretion pathway protein GspL</fullName>
    </submittedName>
</protein>
<gene>
    <name evidence="1" type="ORF">EKN05_014525</name>
</gene>
<sequence length="46" mass="5064">MSINIDGRDCCQTGQFSQDVADGALTYNKRGVQKESWRAIGITNSK</sequence>
<accession>A0A4P7TP82</accession>
<organism evidence="1 2">
    <name type="scientific">Shigella flexneri serotype 5a (strain M90T)</name>
    <dbReference type="NCBI Taxonomy" id="1086030"/>
    <lineage>
        <taxon>Bacteria</taxon>
        <taxon>Pseudomonadati</taxon>
        <taxon>Pseudomonadota</taxon>
        <taxon>Gammaproteobacteria</taxon>
        <taxon>Enterobacterales</taxon>
        <taxon>Enterobacteriaceae</taxon>
        <taxon>Shigella</taxon>
    </lineage>
</organism>
<dbReference type="AlphaFoldDB" id="A0A4P7TP82"/>
<reference evidence="2" key="1">
    <citation type="submission" date="2019-03" db="EMBL/GenBank/DDBJ databases">
        <title>Complete genome sequence and annotation of the laboratory reference strain Shigella flexneri 5a M90T and genome-wide transcription start site determination.</title>
        <authorList>
            <person name="Cervantes-Rivera R."/>
            <person name="Puhar A."/>
        </authorList>
    </citation>
    <scope>NUCLEOTIDE SEQUENCE [LARGE SCALE GENOMIC DNA]</scope>
    <source>
        <strain evidence="2">M90T / Serotype 5a</strain>
    </source>
</reference>
<dbReference type="Proteomes" id="UP000296678">
    <property type="component" value="Chromosome"/>
</dbReference>
<name>A0A4P7TP82_SHIFM</name>
<evidence type="ECO:0000313" key="2">
    <source>
        <dbReference type="Proteomes" id="UP000296678"/>
    </source>
</evidence>
<proteinExistence type="predicted"/>
<evidence type="ECO:0000313" key="1">
    <source>
        <dbReference type="EMBL" id="QCC32626.1"/>
    </source>
</evidence>